<organism evidence="3 4">
    <name type="scientific">Oceanirhabdus seepicola</name>
    <dbReference type="NCBI Taxonomy" id="2828781"/>
    <lineage>
        <taxon>Bacteria</taxon>
        <taxon>Bacillati</taxon>
        <taxon>Bacillota</taxon>
        <taxon>Clostridia</taxon>
        <taxon>Eubacteriales</taxon>
        <taxon>Clostridiaceae</taxon>
        <taxon>Oceanirhabdus</taxon>
    </lineage>
</organism>
<evidence type="ECO:0000313" key="4">
    <source>
        <dbReference type="Proteomes" id="UP001056429"/>
    </source>
</evidence>
<accession>A0A9J6NZN0</accession>
<dbReference type="Pfam" id="PF04607">
    <property type="entry name" value="RelA_SpoT"/>
    <property type="match status" value="1"/>
</dbReference>
<dbReference type="SMART" id="SM00954">
    <property type="entry name" value="RelA_SpoT"/>
    <property type="match status" value="1"/>
</dbReference>
<dbReference type="Gene3D" id="3.30.460.10">
    <property type="entry name" value="Beta Polymerase, domain 2"/>
    <property type="match status" value="1"/>
</dbReference>
<gene>
    <name evidence="3" type="ORF">KDK92_02570</name>
</gene>
<dbReference type="InterPro" id="IPR007685">
    <property type="entry name" value="RelA_SpoT"/>
</dbReference>
<name>A0A9J6NZN0_9CLOT</name>
<keyword evidence="4" id="KW-1185">Reference proteome</keyword>
<reference evidence="3" key="1">
    <citation type="journal article" date="2021" name="mSystems">
        <title>Bacteria and Archaea Synergistically Convert Glycine Betaine to Biogenic Methane in the Formosa Cold Seep of the South China Sea.</title>
        <authorList>
            <person name="Li L."/>
            <person name="Zhang W."/>
            <person name="Zhang S."/>
            <person name="Song L."/>
            <person name="Sun Q."/>
            <person name="Zhang H."/>
            <person name="Xiang H."/>
            <person name="Dong X."/>
        </authorList>
    </citation>
    <scope>NUCLEOTIDE SEQUENCE</scope>
    <source>
        <strain evidence="3">ZWT</strain>
    </source>
</reference>
<proteinExistence type="predicted"/>
<dbReference type="InterPro" id="IPR043519">
    <property type="entry name" value="NT_sf"/>
</dbReference>
<dbReference type="AlphaFoldDB" id="A0A9J6NZN0"/>
<sequence>MELKVFNFIDEVNNLLEDKRSILEEISIELSAYFQEILILNNEGYMNVNSRVKGNESLKEKILRNNYYKKYNSPQRVIENLSDLMGVRIECRFIEDEKRVYKILKKHFSKRDMDGYSYNELNNRIRLDLEGKQPQEQKNGFKIFRIDGVYIENGNKCNFELQIKSLVNTFWGEIEHKVIYKNNNYVMWDGFLKDIMASIKKNLTMIDNQLQIVYNQFNETNSGEPEVRKVQMELLLSKMIYEIYSNKMKTSIGIVVDFRKSCDTIMKYIFRSNNADNLSEYNHILLKTFTRLNEIGRNKVQFNSELEFEREVCFEGEFCEIIGNKMLQMLNEEFEWNLFFRVLFEIELGNNAEDFETFIAFIKERFEENNFDDLYINLDVKHGDAIKKDIMYVIAKLFVEVDSINFIYDNVIEKINKATRKLSRRIGIGIKNIDQWESVKGVFLKLFEYKLLALFDKNVKVSEVKDLINIGEKGNDEVHISSAVIDYIYKLDDMDEIKAETAIKFFKI</sequence>
<dbReference type="EMBL" id="JAGSOJ010000001">
    <property type="protein sequence ID" value="MCM1988608.1"/>
    <property type="molecule type" value="Genomic_DNA"/>
</dbReference>
<evidence type="ECO:0000259" key="2">
    <source>
        <dbReference type="SMART" id="SM00954"/>
    </source>
</evidence>
<protein>
    <submittedName>
        <fullName evidence="3">(P)ppGpp synthetase</fullName>
    </submittedName>
</protein>
<comment type="pathway">
    <text evidence="1">Purine metabolism; ppGpp biosynthesis; ppGpp from GTP: step 1/2.</text>
</comment>
<comment type="caution">
    <text evidence="3">The sequence shown here is derived from an EMBL/GenBank/DDBJ whole genome shotgun (WGS) entry which is preliminary data.</text>
</comment>
<evidence type="ECO:0000313" key="3">
    <source>
        <dbReference type="EMBL" id="MCM1988608.1"/>
    </source>
</evidence>
<evidence type="ECO:0000256" key="1">
    <source>
        <dbReference type="ARBA" id="ARBA00004976"/>
    </source>
</evidence>
<reference evidence="3" key="2">
    <citation type="submission" date="2021-04" db="EMBL/GenBank/DDBJ databases">
        <authorList>
            <person name="Dong X."/>
        </authorList>
    </citation>
    <scope>NUCLEOTIDE SEQUENCE</scope>
    <source>
        <strain evidence="3">ZWT</strain>
    </source>
</reference>
<dbReference type="GO" id="GO:0015969">
    <property type="term" value="P:guanosine tetraphosphate metabolic process"/>
    <property type="evidence" value="ECO:0007669"/>
    <property type="project" value="InterPro"/>
</dbReference>
<feature type="domain" description="RelA/SpoT" evidence="2">
    <location>
        <begin position="50"/>
        <end position="186"/>
    </location>
</feature>
<dbReference type="CDD" id="cd05399">
    <property type="entry name" value="NT_Rel-Spo_like"/>
    <property type="match status" value="1"/>
</dbReference>
<dbReference type="Proteomes" id="UP001056429">
    <property type="component" value="Unassembled WGS sequence"/>
</dbReference>
<dbReference type="SUPFAM" id="SSF81301">
    <property type="entry name" value="Nucleotidyltransferase"/>
    <property type="match status" value="1"/>
</dbReference>
<dbReference type="PANTHER" id="PTHR41773">
    <property type="entry name" value="GTP PYROPHOSPHATASE-RELATED"/>
    <property type="match status" value="1"/>
</dbReference>
<dbReference type="PANTHER" id="PTHR41773:SF1">
    <property type="entry name" value="RELA_SPOT DOMAIN-CONTAINING PROTEIN"/>
    <property type="match status" value="1"/>
</dbReference>
<dbReference type="RefSeq" id="WP_250857478.1">
    <property type="nucleotide sequence ID" value="NZ_JAGSOJ010000001.1"/>
</dbReference>